<keyword evidence="2" id="KW-1185">Reference proteome</keyword>
<dbReference type="Proteomes" id="UP000565579">
    <property type="component" value="Unassembled WGS sequence"/>
</dbReference>
<accession>A0A7X0NL26</accession>
<protein>
    <recommendedName>
        <fullName evidence="3">RlpA-like protein double-psi beta-barrel domain-containing protein</fullName>
    </recommendedName>
</protein>
<gene>
    <name evidence="1" type="ORF">HD593_000188</name>
</gene>
<sequence>MARSTATDPPADLLGPVQGEVSWFCCGTAWGPCSSTGKGACGTCNSGNLQHAWPNTSDACWAITRPDSCGVGLSRRTCGFRHRITALCTGSSVVTAIADCGPQTDLFCGERSCCGATCASNRLIDLTPAAYSQIASLSSGLRPVEISTA</sequence>
<comment type="caution">
    <text evidence="1">The sequence shown here is derived from an EMBL/GenBank/DDBJ whole genome shotgun (WGS) entry which is preliminary data.</text>
</comment>
<dbReference type="AlphaFoldDB" id="A0A7X0NL26"/>
<reference evidence="1 2" key="1">
    <citation type="submission" date="2020-08" db="EMBL/GenBank/DDBJ databases">
        <title>Sequencing the genomes of 1000 actinobacteria strains.</title>
        <authorList>
            <person name="Klenk H.-P."/>
        </authorList>
    </citation>
    <scope>NUCLEOTIDE SEQUENCE [LARGE SCALE GENOMIC DNA]</scope>
    <source>
        <strain evidence="1 2">DSM 43768</strain>
    </source>
</reference>
<name>A0A7X0NL26_9ACTN</name>
<evidence type="ECO:0000313" key="1">
    <source>
        <dbReference type="EMBL" id="MBB6545393.1"/>
    </source>
</evidence>
<organism evidence="1 2">
    <name type="scientific">Nonomuraea rubra</name>
    <dbReference type="NCBI Taxonomy" id="46180"/>
    <lineage>
        <taxon>Bacteria</taxon>
        <taxon>Bacillati</taxon>
        <taxon>Actinomycetota</taxon>
        <taxon>Actinomycetes</taxon>
        <taxon>Streptosporangiales</taxon>
        <taxon>Streptosporangiaceae</taxon>
        <taxon>Nonomuraea</taxon>
    </lineage>
</organism>
<evidence type="ECO:0008006" key="3">
    <source>
        <dbReference type="Google" id="ProtNLM"/>
    </source>
</evidence>
<dbReference type="Gene3D" id="2.40.40.10">
    <property type="entry name" value="RlpA-like domain"/>
    <property type="match status" value="1"/>
</dbReference>
<dbReference type="InterPro" id="IPR036908">
    <property type="entry name" value="RlpA-like_sf"/>
</dbReference>
<dbReference type="EMBL" id="JACHMI010000001">
    <property type="protein sequence ID" value="MBB6545393.1"/>
    <property type="molecule type" value="Genomic_DNA"/>
</dbReference>
<proteinExistence type="predicted"/>
<evidence type="ECO:0000313" key="2">
    <source>
        <dbReference type="Proteomes" id="UP000565579"/>
    </source>
</evidence>
<dbReference type="RefSeq" id="WP_185100247.1">
    <property type="nucleotide sequence ID" value="NZ_BAAAXY010000291.1"/>
</dbReference>